<keyword evidence="2" id="KW-0863">Zinc-finger</keyword>
<dbReference type="CDD" id="cd20071">
    <property type="entry name" value="SET_SMYD"/>
    <property type="match status" value="1"/>
</dbReference>
<dbReference type="SUPFAM" id="SSF82199">
    <property type="entry name" value="SET domain"/>
    <property type="match status" value="1"/>
</dbReference>
<dbReference type="InterPro" id="IPR002893">
    <property type="entry name" value="Znf_MYND"/>
</dbReference>
<sequence length="462" mass="52023">MDIGYPELAVGDAYKSILLIDAALGHSSNLGWQVRLQLGMKLWYPGASDDQCFGQASINSLIGIIQPSAHTVIAKSLIYLQSYPECIAMCQLTMGKFPDWTFLVEHLTIARERLETKRILLDRLGITEKEKNQRMRLGITLVRPYPWMPARFLRREQALIDSLNEELETWGPKCKIQPSSFKPSIPSHIRGINTIPESMGMFATGLIRKGEQVFVDTTPAGFSLRNVSLFCGNCCDNLPLAPVALECCAISLFCSTKCRDLALAQYHSPMCGRDLNWVYIDFQSPPTEIPDFRPPIFLRLLAMCIQRGVHPLQHPTIARLVPAYTSIHPEGWSLHGNIYAPIMILEAFGINIYTDLRFDTWVLQTMWWRFKNNASAEVTSEQPIITSNPFLSCVNHSCEPNVASRFGSGTTAGLEALREIREGEELFISYIPLDGMQKVDRRKNLAPYFGGPCSCTRCEREP</sequence>
<dbReference type="Gene3D" id="2.170.270.10">
    <property type="entry name" value="SET domain"/>
    <property type="match status" value="1"/>
</dbReference>
<dbReference type="InterPro" id="IPR001214">
    <property type="entry name" value="SET_dom"/>
</dbReference>
<dbReference type="AlphaFoldDB" id="A0A9P8L4E2"/>
<dbReference type="Pfam" id="PF00856">
    <property type="entry name" value="SET"/>
    <property type="match status" value="1"/>
</dbReference>
<dbReference type="InterPro" id="IPR050869">
    <property type="entry name" value="H3K4_H4K5_MeTrfase"/>
</dbReference>
<dbReference type="Gene3D" id="1.10.220.160">
    <property type="match status" value="1"/>
</dbReference>
<evidence type="ECO:0000256" key="2">
    <source>
        <dbReference type="ARBA" id="ARBA00022771"/>
    </source>
</evidence>
<evidence type="ECO:0000256" key="3">
    <source>
        <dbReference type="ARBA" id="ARBA00022833"/>
    </source>
</evidence>
<evidence type="ECO:0000259" key="4">
    <source>
        <dbReference type="PROSITE" id="PS50280"/>
    </source>
</evidence>
<protein>
    <recommendedName>
        <fullName evidence="4">SET domain-containing protein</fullName>
    </recommendedName>
</protein>
<dbReference type="GO" id="GO:0008270">
    <property type="term" value="F:zinc ion binding"/>
    <property type="evidence" value="ECO:0007669"/>
    <property type="project" value="UniProtKB-KW"/>
</dbReference>
<organism evidence="5 6">
    <name type="scientific">Glutinoglossum americanum</name>
    <dbReference type="NCBI Taxonomy" id="1670608"/>
    <lineage>
        <taxon>Eukaryota</taxon>
        <taxon>Fungi</taxon>
        <taxon>Dikarya</taxon>
        <taxon>Ascomycota</taxon>
        <taxon>Pezizomycotina</taxon>
        <taxon>Geoglossomycetes</taxon>
        <taxon>Geoglossales</taxon>
        <taxon>Geoglossaceae</taxon>
        <taxon>Glutinoglossum</taxon>
    </lineage>
</organism>
<dbReference type="PROSITE" id="PS50280">
    <property type="entry name" value="SET"/>
    <property type="match status" value="1"/>
</dbReference>
<dbReference type="PANTHER" id="PTHR12197:SF251">
    <property type="entry name" value="EG:BACR7C10.4 PROTEIN"/>
    <property type="match status" value="1"/>
</dbReference>
<dbReference type="EMBL" id="JAGHQL010000039">
    <property type="protein sequence ID" value="KAH0543120.1"/>
    <property type="molecule type" value="Genomic_DNA"/>
</dbReference>
<accession>A0A9P8L4E2</accession>
<dbReference type="InterPro" id="IPR046341">
    <property type="entry name" value="SET_dom_sf"/>
</dbReference>
<dbReference type="PROSITE" id="PS01360">
    <property type="entry name" value="ZF_MYND_1"/>
    <property type="match status" value="1"/>
</dbReference>
<dbReference type="Gene3D" id="6.10.140.2220">
    <property type="match status" value="1"/>
</dbReference>
<evidence type="ECO:0000313" key="5">
    <source>
        <dbReference type="EMBL" id="KAH0543120.1"/>
    </source>
</evidence>
<reference evidence="5" key="1">
    <citation type="submission" date="2021-03" db="EMBL/GenBank/DDBJ databases">
        <title>Comparative genomics and phylogenomic investigation of the class Geoglossomycetes provide insights into ecological specialization and systematics.</title>
        <authorList>
            <person name="Melie T."/>
            <person name="Pirro S."/>
            <person name="Miller A.N."/>
            <person name="Quandt A."/>
        </authorList>
    </citation>
    <scope>NUCLEOTIDE SEQUENCE</scope>
    <source>
        <strain evidence="5">GBOQ0MN5Z8</strain>
    </source>
</reference>
<dbReference type="GO" id="GO:0005634">
    <property type="term" value="C:nucleus"/>
    <property type="evidence" value="ECO:0007669"/>
    <property type="project" value="TreeGrafter"/>
</dbReference>
<evidence type="ECO:0000256" key="1">
    <source>
        <dbReference type="ARBA" id="ARBA00022723"/>
    </source>
</evidence>
<gene>
    <name evidence="5" type="ORF">FGG08_002546</name>
</gene>
<dbReference type="PANTHER" id="PTHR12197">
    <property type="entry name" value="HISTONE-LYSINE N-METHYLTRANSFERASE SMYD"/>
    <property type="match status" value="1"/>
</dbReference>
<dbReference type="Proteomes" id="UP000698800">
    <property type="component" value="Unassembled WGS sequence"/>
</dbReference>
<keyword evidence="6" id="KW-1185">Reference proteome</keyword>
<feature type="domain" description="SET" evidence="4">
    <location>
        <begin position="174"/>
        <end position="431"/>
    </location>
</feature>
<comment type="caution">
    <text evidence="5">The sequence shown here is derived from an EMBL/GenBank/DDBJ whole genome shotgun (WGS) entry which is preliminary data.</text>
</comment>
<name>A0A9P8L4E2_9PEZI</name>
<proteinExistence type="predicted"/>
<dbReference type="OrthoDB" id="438641at2759"/>
<keyword evidence="3" id="KW-0862">Zinc</keyword>
<keyword evidence="1" id="KW-0479">Metal-binding</keyword>
<evidence type="ECO:0000313" key="6">
    <source>
        <dbReference type="Proteomes" id="UP000698800"/>
    </source>
</evidence>